<proteinExistence type="predicted"/>
<dbReference type="Proteomes" id="UP000782312">
    <property type="component" value="Unassembled WGS sequence"/>
</dbReference>
<evidence type="ECO:0000313" key="2">
    <source>
        <dbReference type="EMBL" id="MBI3127873.1"/>
    </source>
</evidence>
<dbReference type="Pfam" id="PF05833">
    <property type="entry name" value="NFACT_N"/>
    <property type="match status" value="1"/>
</dbReference>
<dbReference type="GO" id="GO:1990112">
    <property type="term" value="C:RQC complex"/>
    <property type="evidence" value="ECO:0007669"/>
    <property type="project" value="TreeGrafter"/>
</dbReference>
<dbReference type="Gene3D" id="2.30.310.10">
    <property type="entry name" value="ibrinogen binding protein from staphylococcus aureus domain"/>
    <property type="match status" value="1"/>
</dbReference>
<evidence type="ECO:0000256" key="1">
    <source>
        <dbReference type="SAM" id="MobiDB-lite"/>
    </source>
</evidence>
<dbReference type="GO" id="GO:0000049">
    <property type="term" value="F:tRNA binding"/>
    <property type="evidence" value="ECO:0007669"/>
    <property type="project" value="TreeGrafter"/>
</dbReference>
<organism evidence="2 3">
    <name type="scientific">Tectimicrobiota bacterium</name>
    <dbReference type="NCBI Taxonomy" id="2528274"/>
    <lineage>
        <taxon>Bacteria</taxon>
        <taxon>Pseudomonadati</taxon>
        <taxon>Nitrospinota/Tectimicrobiota group</taxon>
        <taxon>Candidatus Tectimicrobiota</taxon>
    </lineage>
</organism>
<feature type="region of interest" description="Disordered" evidence="1">
    <location>
        <begin position="434"/>
        <end position="455"/>
    </location>
</feature>
<name>A0A932MNK9_UNCTE</name>
<dbReference type="InterPro" id="IPR051608">
    <property type="entry name" value="RQC_Subunit_NEMF"/>
</dbReference>
<accession>A0A932MNK9</accession>
<comment type="caution">
    <text evidence="2">The sequence shown here is derived from an EMBL/GenBank/DDBJ whole genome shotgun (WGS) entry which is preliminary data.</text>
</comment>
<dbReference type="PANTHER" id="PTHR15239:SF6">
    <property type="entry name" value="RIBOSOME QUALITY CONTROL COMPLEX SUBUNIT NEMF"/>
    <property type="match status" value="1"/>
</dbReference>
<feature type="region of interest" description="Disordered" evidence="1">
    <location>
        <begin position="148"/>
        <end position="168"/>
    </location>
</feature>
<gene>
    <name evidence="2" type="ORF">HYZ11_09740</name>
</gene>
<evidence type="ECO:0000313" key="3">
    <source>
        <dbReference type="Proteomes" id="UP000782312"/>
    </source>
</evidence>
<dbReference type="PANTHER" id="PTHR15239">
    <property type="entry name" value="NUCLEAR EXPORT MEDIATOR FACTOR NEMF"/>
    <property type="match status" value="1"/>
</dbReference>
<reference evidence="2" key="1">
    <citation type="submission" date="2020-07" db="EMBL/GenBank/DDBJ databases">
        <title>Huge and variable diversity of episymbiotic CPR bacteria and DPANN archaea in groundwater ecosystems.</title>
        <authorList>
            <person name="He C.Y."/>
            <person name="Keren R."/>
            <person name="Whittaker M."/>
            <person name="Farag I.F."/>
            <person name="Doudna J."/>
            <person name="Cate J.H.D."/>
            <person name="Banfield J.F."/>
        </authorList>
    </citation>
    <scope>NUCLEOTIDE SEQUENCE</scope>
    <source>
        <strain evidence="2">NC_groundwater_763_Ag_S-0.2um_68_21</strain>
    </source>
</reference>
<dbReference type="AlphaFoldDB" id="A0A932MNK9"/>
<sequence length="581" mass="62408">MDAFILQAVARELDAALRGARLEKAAQAGPCTYLLGFACRDRRARRLLLSADPAHPRLHLTSESPPSVPEPGDFLRSLRKHLAGARVSRVAAGEWERVVQLSLERPAGKGTATFALLAEVMGRWSNLILLDGKTGAILDATRLSTDEANPGRPVARGSAYRLPPAQKKPAPDSVDEAAFLGLLAGAGLAEADPKERARWLVRAFAGISPGAASEIAARAGGDTRSFWEAFAWAVESYRAGRFQPALLLDARGAPSGLSALGAAGLHPGRTRPFPSMNEAADDFYRGAAGGTSLRRAREALAARVKSLLKRTERNLAAVGRDLLQAEAAEDCRLKGELLLRNLEGLEERAASVRLPHDGTEIEVPLDPRYPPSENAQRYFRRYKKLKRLLGAGGRRRQDLEAERAFLEGLLYDAEEAEGPEALAGVGQALEAGGFSKKAASPARGRRRAEAPPARPYRRLAAPGGWEIFVGKNALGNEALLRRVARAGDTWLHAQGLPGSHVLLRAAGEPGEDALLQAAALAAYHSRGRGDGRVRVDYLPVERLRRPRGARPGQVIFTGQGTVLASPEEGGRLLKELSERDG</sequence>
<dbReference type="GO" id="GO:0043023">
    <property type="term" value="F:ribosomal large subunit binding"/>
    <property type="evidence" value="ECO:0007669"/>
    <property type="project" value="TreeGrafter"/>
</dbReference>
<dbReference type="GO" id="GO:0072344">
    <property type="term" value="P:rescue of stalled ribosome"/>
    <property type="evidence" value="ECO:0007669"/>
    <property type="project" value="TreeGrafter"/>
</dbReference>
<dbReference type="EMBL" id="JACPUR010000019">
    <property type="protein sequence ID" value="MBI3127873.1"/>
    <property type="molecule type" value="Genomic_DNA"/>
</dbReference>
<protein>
    <submittedName>
        <fullName evidence="2">NFACT family protein</fullName>
    </submittedName>
</protein>